<evidence type="ECO:0000259" key="4">
    <source>
        <dbReference type="PROSITE" id="PS50238"/>
    </source>
</evidence>
<dbReference type="SUPFAM" id="SSF103657">
    <property type="entry name" value="BAR/IMD domain-like"/>
    <property type="match status" value="1"/>
</dbReference>
<dbReference type="PROSITE" id="PS51021">
    <property type="entry name" value="BAR"/>
    <property type="match status" value="1"/>
</dbReference>
<dbReference type="SMART" id="SM00324">
    <property type="entry name" value="RhoGAP"/>
    <property type="match status" value="1"/>
</dbReference>
<feature type="domain" description="Rho-GAP" evidence="4">
    <location>
        <begin position="127"/>
        <end position="313"/>
    </location>
</feature>
<gene>
    <name evidence="6" type="ORF">NQ317_016459</name>
</gene>
<keyword evidence="1" id="KW-0343">GTPase activation</keyword>
<reference evidence="6" key="1">
    <citation type="journal article" date="2023" name="Insect Mol. Biol.">
        <title>Genome sequencing provides insights into the evolution of gene families encoding plant cell wall-degrading enzymes in longhorned beetles.</title>
        <authorList>
            <person name="Shin N.R."/>
            <person name="Okamura Y."/>
            <person name="Kirsch R."/>
            <person name="Pauchet Y."/>
        </authorList>
    </citation>
    <scope>NUCLEOTIDE SEQUENCE</scope>
    <source>
        <strain evidence="6">MMC_N1</strain>
    </source>
</reference>
<feature type="domain" description="BAR" evidence="5">
    <location>
        <begin position="1"/>
        <end position="121"/>
    </location>
</feature>
<dbReference type="Proteomes" id="UP001162164">
    <property type="component" value="Unassembled WGS sequence"/>
</dbReference>
<comment type="caution">
    <text evidence="6">The sequence shown here is derived from an EMBL/GenBank/DDBJ whole genome shotgun (WGS) entry which is preliminary data.</text>
</comment>
<dbReference type="InterPro" id="IPR047165">
    <property type="entry name" value="RHG17/44/SH3BP1-like"/>
</dbReference>
<name>A0ABQ9K0K5_9CUCU</name>
<evidence type="ECO:0000256" key="1">
    <source>
        <dbReference type="ARBA" id="ARBA00022468"/>
    </source>
</evidence>
<dbReference type="InterPro" id="IPR027267">
    <property type="entry name" value="AH/BAR_dom_sf"/>
</dbReference>
<dbReference type="Pfam" id="PF03114">
    <property type="entry name" value="BAR"/>
    <property type="match status" value="1"/>
</dbReference>
<keyword evidence="2" id="KW-0597">Phosphoprotein</keyword>
<dbReference type="InterPro" id="IPR008936">
    <property type="entry name" value="Rho_GTPase_activation_prot"/>
</dbReference>
<feature type="region of interest" description="Disordered" evidence="3">
    <location>
        <begin position="446"/>
        <end position="500"/>
    </location>
</feature>
<feature type="compositionally biased region" description="Polar residues" evidence="3">
    <location>
        <begin position="454"/>
        <end position="473"/>
    </location>
</feature>
<dbReference type="PANTHER" id="PTHR14130:SF14">
    <property type="entry name" value="RHO GTPASE-ACTIVATING PROTEIN 92B"/>
    <property type="match status" value="1"/>
</dbReference>
<dbReference type="Gene3D" id="1.10.555.10">
    <property type="entry name" value="Rho GTPase activation protein"/>
    <property type="match status" value="1"/>
</dbReference>
<organism evidence="6 7">
    <name type="scientific">Molorchus minor</name>
    <dbReference type="NCBI Taxonomy" id="1323400"/>
    <lineage>
        <taxon>Eukaryota</taxon>
        <taxon>Metazoa</taxon>
        <taxon>Ecdysozoa</taxon>
        <taxon>Arthropoda</taxon>
        <taxon>Hexapoda</taxon>
        <taxon>Insecta</taxon>
        <taxon>Pterygota</taxon>
        <taxon>Neoptera</taxon>
        <taxon>Endopterygota</taxon>
        <taxon>Coleoptera</taxon>
        <taxon>Polyphaga</taxon>
        <taxon>Cucujiformia</taxon>
        <taxon>Chrysomeloidea</taxon>
        <taxon>Cerambycidae</taxon>
        <taxon>Lamiinae</taxon>
        <taxon>Monochamini</taxon>
        <taxon>Molorchus</taxon>
    </lineage>
</organism>
<dbReference type="PROSITE" id="PS50238">
    <property type="entry name" value="RHOGAP"/>
    <property type="match status" value="1"/>
</dbReference>
<dbReference type="EMBL" id="JAPWTJ010000058">
    <property type="protein sequence ID" value="KAJ8983854.1"/>
    <property type="molecule type" value="Genomic_DNA"/>
</dbReference>
<dbReference type="PANTHER" id="PTHR14130">
    <property type="entry name" value="3BP-1 RELATED RHOGAP"/>
    <property type="match status" value="1"/>
</dbReference>
<sequence length="552" mass="63167">MKVEEMVFTPFQNTLENEFPNIIKHKHNLRKYCLDKDSASNRYHATRKETLKDDMEEADTKVEQCRDLLAIETFNLLAKENEFSEYVLQLLKLQRGYHESALKNLETIIPQLEKKIGNSSVRKVFGTPLKEHLRITGKKVAYPLEICISALSEYGMLEEGLFRITASATKVKRLKSAVDSGCFSYLIPEYRDAHVLASLLKTYLRELPEPLLMFHLHKEWIEAMHSQENQMEIVKSIIQKLPQENKDNLSYLFHFLHKCTQHSENKMSPSNLAIVFSPNLLWTENEKENVNIGNCVVINMLIELFIKNAKSLFPDDVSKYVTVTQLLPEEQTSSIYKISPDSLDVKSSSPKPNIRKKKYAPIPPHNERIATDWKSSNLERKNKNAQNAFNLSIDSLNCEQNIVIQEAEKNSKHVDLLESIDDKPKNINQPVNKTYKTVASHVICSPNDTKTEKSSPSSNAPKVLNTAGNNTSVKKNETTIRPPKPEVPARPLSLTKNSPSEIKKTHCSVYSVADKLHPSIINIEEPKHDICKPKLQEAEKYEPKKESRNKNR</sequence>
<evidence type="ECO:0000259" key="5">
    <source>
        <dbReference type="PROSITE" id="PS51021"/>
    </source>
</evidence>
<evidence type="ECO:0000256" key="2">
    <source>
        <dbReference type="ARBA" id="ARBA00022553"/>
    </source>
</evidence>
<protein>
    <submittedName>
        <fullName evidence="6">Uncharacterized protein</fullName>
    </submittedName>
</protein>
<evidence type="ECO:0000256" key="3">
    <source>
        <dbReference type="SAM" id="MobiDB-lite"/>
    </source>
</evidence>
<feature type="region of interest" description="Disordered" evidence="3">
    <location>
        <begin position="533"/>
        <end position="552"/>
    </location>
</feature>
<keyword evidence="7" id="KW-1185">Reference proteome</keyword>
<dbReference type="Pfam" id="PF00620">
    <property type="entry name" value="RhoGAP"/>
    <property type="match status" value="1"/>
</dbReference>
<dbReference type="SUPFAM" id="SSF48350">
    <property type="entry name" value="GTPase activation domain, GAP"/>
    <property type="match status" value="1"/>
</dbReference>
<accession>A0ABQ9K0K5</accession>
<evidence type="ECO:0000313" key="6">
    <source>
        <dbReference type="EMBL" id="KAJ8983854.1"/>
    </source>
</evidence>
<dbReference type="InterPro" id="IPR000198">
    <property type="entry name" value="RhoGAP_dom"/>
</dbReference>
<dbReference type="InterPro" id="IPR004148">
    <property type="entry name" value="BAR_dom"/>
</dbReference>
<proteinExistence type="predicted"/>
<evidence type="ECO:0000313" key="7">
    <source>
        <dbReference type="Proteomes" id="UP001162164"/>
    </source>
</evidence>
<dbReference type="Gene3D" id="1.20.1270.60">
    <property type="entry name" value="Arfaptin homology (AH) domain/BAR domain"/>
    <property type="match status" value="1"/>
</dbReference>